<comment type="caution">
    <text evidence="2">The sequence shown here is derived from an EMBL/GenBank/DDBJ whole genome shotgun (WGS) entry which is preliminary data.</text>
</comment>
<dbReference type="Proteomes" id="UP000701341">
    <property type="component" value="Unassembled WGS sequence"/>
</dbReference>
<organism evidence="2 3">
    <name type="scientific">Penicillium crustosum</name>
    <name type="common">Blue mold fungus</name>
    <dbReference type="NCBI Taxonomy" id="36656"/>
    <lineage>
        <taxon>Eukaryota</taxon>
        <taxon>Fungi</taxon>
        <taxon>Dikarya</taxon>
        <taxon>Ascomycota</taxon>
        <taxon>Pezizomycotina</taxon>
        <taxon>Eurotiomycetes</taxon>
        <taxon>Eurotiomycetidae</taxon>
        <taxon>Eurotiales</taxon>
        <taxon>Aspergillaceae</taxon>
        <taxon>Penicillium</taxon>
    </lineage>
</organism>
<dbReference type="EMBL" id="JAAOZQ010000003">
    <property type="protein sequence ID" value="KAF7529984.1"/>
    <property type="molecule type" value="Genomic_DNA"/>
</dbReference>
<accession>A0A9P5GUM6</accession>
<gene>
    <name evidence="2" type="ORF">PCG10_004959</name>
</gene>
<evidence type="ECO:0000256" key="1">
    <source>
        <dbReference type="SAM" id="MobiDB-lite"/>
    </source>
</evidence>
<evidence type="ECO:0000313" key="2">
    <source>
        <dbReference type="EMBL" id="KAF7529984.1"/>
    </source>
</evidence>
<feature type="region of interest" description="Disordered" evidence="1">
    <location>
        <begin position="1"/>
        <end position="21"/>
    </location>
</feature>
<name>A0A9P5GUM6_PENCR</name>
<reference evidence="2" key="1">
    <citation type="submission" date="2020-02" db="EMBL/GenBank/DDBJ databases">
        <authorList>
            <person name="Lichtner F.J."/>
        </authorList>
    </citation>
    <scope>NUCLEOTIDE SEQUENCE</scope>
    <source>
        <strain evidence="2">G10</strain>
    </source>
</reference>
<protein>
    <submittedName>
        <fullName evidence="2">Uncharacterized protein</fullName>
    </submittedName>
</protein>
<keyword evidence="3" id="KW-1185">Reference proteome</keyword>
<sequence length="200" mass="21220">MDDLTASNEVEPKKKGRGVAMASSSTHASGKFLGKIASGFMVDIPLAAAEGFRVLPGLYGDKVPEYGKVKDWKSGAVAGAKSFAKGMGGAMTDMIYQPYKGARDGGVAGFAGGIFKGTFGSLSKMAHGGIGLVAYPSQGIKQSIYSAFHKSTRNLILAALHLEGEYAVRQERVRGFEDQKVTEKFMAMTKSEADDDSDYI</sequence>
<evidence type="ECO:0000313" key="3">
    <source>
        <dbReference type="Proteomes" id="UP000701341"/>
    </source>
</evidence>
<dbReference type="AlphaFoldDB" id="A0A9P5GUM6"/>
<proteinExistence type="predicted"/>